<sequence length="267" mass="29528">MPSFQQIWERVSFLAALDILLVAALIFWLLGVIRGTRAVQLLRGVGILVVVALLAGSTLPLTTLRWIIREALSPALFVAIPILFQPELRRALESLGRTGEWFNRFGSTNRSDVEEMINTISRAAKQLSQQGIGALMVIERDTGLQEYADRGVIVDSRISVPLLVNIFFPNAPLHDMAVIFRRNRILAANCVLPLSENVVGSTRYGTRHRAALGISEQSDAISVIVSEETGSISITHDGRMVRHLTEGRLRKLLAGLLRVELSEEEEA</sequence>
<dbReference type="PANTHER" id="PTHR34185:SF1">
    <property type="entry name" value="DIADENYLATE CYCLASE"/>
    <property type="match status" value="1"/>
</dbReference>
<comment type="subunit">
    <text evidence="10">Probably a homodimer.</text>
</comment>
<keyword evidence="8 10" id="KW-1133">Transmembrane helix</keyword>
<evidence type="ECO:0000256" key="3">
    <source>
        <dbReference type="ARBA" id="ARBA00022679"/>
    </source>
</evidence>
<organism evidence="12 13">
    <name type="scientific">Herpetosiphon gulosus</name>
    <dbReference type="NCBI Taxonomy" id="1973496"/>
    <lineage>
        <taxon>Bacteria</taxon>
        <taxon>Bacillati</taxon>
        <taxon>Chloroflexota</taxon>
        <taxon>Chloroflexia</taxon>
        <taxon>Herpetosiphonales</taxon>
        <taxon>Herpetosiphonaceae</taxon>
        <taxon>Herpetosiphon</taxon>
    </lineage>
</organism>
<evidence type="ECO:0000259" key="11">
    <source>
        <dbReference type="PROSITE" id="PS51794"/>
    </source>
</evidence>
<proteinExistence type="inferred from homology"/>
<dbReference type="EMBL" id="BAABRU010000011">
    <property type="protein sequence ID" value="GAA5529355.1"/>
    <property type="molecule type" value="Genomic_DNA"/>
</dbReference>
<name>A0ABP9X1Q7_9CHLR</name>
<evidence type="ECO:0000313" key="12">
    <source>
        <dbReference type="EMBL" id="GAA5529355.1"/>
    </source>
</evidence>
<comment type="caution">
    <text evidence="12">The sequence shown here is derived from an EMBL/GenBank/DDBJ whole genome shotgun (WGS) entry which is preliminary data.</text>
</comment>
<evidence type="ECO:0000256" key="10">
    <source>
        <dbReference type="HAMAP-Rule" id="MF_01499"/>
    </source>
</evidence>
<dbReference type="InterPro" id="IPR045585">
    <property type="entry name" value="CdaA_N"/>
</dbReference>
<keyword evidence="2 10" id="KW-1003">Cell membrane</keyword>
<dbReference type="InterPro" id="IPR050338">
    <property type="entry name" value="DisA"/>
</dbReference>
<feature type="transmembrane region" description="Helical" evidence="10">
    <location>
        <begin position="12"/>
        <end position="33"/>
    </location>
</feature>
<keyword evidence="3 10" id="KW-0808">Transferase</keyword>
<keyword evidence="5 10" id="KW-0548">Nucleotidyltransferase</keyword>
<dbReference type="PANTHER" id="PTHR34185">
    <property type="entry name" value="DIADENYLATE CYCLASE"/>
    <property type="match status" value="1"/>
</dbReference>
<comment type="caution">
    <text evidence="10">Lacks conserved residue(s) required for the propagation of feature annotation.</text>
</comment>
<reference evidence="12 13" key="1">
    <citation type="submission" date="2024-02" db="EMBL/GenBank/DDBJ databases">
        <title>Herpetosiphon gulosus NBRC 112829.</title>
        <authorList>
            <person name="Ichikawa N."/>
            <person name="Katano-Makiyama Y."/>
            <person name="Hidaka K."/>
        </authorList>
    </citation>
    <scope>NUCLEOTIDE SEQUENCE [LARGE SCALE GENOMIC DNA]</scope>
    <source>
        <strain evidence="12 13">NBRC 112829</strain>
    </source>
</reference>
<dbReference type="PIRSF" id="PIRSF004793">
    <property type="entry name" value="UCP004793"/>
    <property type="match status" value="1"/>
</dbReference>
<evidence type="ECO:0000256" key="9">
    <source>
        <dbReference type="ARBA" id="ARBA00023136"/>
    </source>
</evidence>
<dbReference type="Pfam" id="PF02457">
    <property type="entry name" value="DAC"/>
    <property type="match status" value="1"/>
</dbReference>
<feature type="domain" description="DAC" evidence="11">
    <location>
        <begin position="85"/>
        <end position="246"/>
    </location>
</feature>
<dbReference type="InterPro" id="IPR036888">
    <property type="entry name" value="DNA_integrity_DisA_N_sf"/>
</dbReference>
<dbReference type="RefSeq" id="WP_345722968.1">
    <property type="nucleotide sequence ID" value="NZ_BAABRU010000011.1"/>
</dbReference>
<evidence type="ECO:0000256" key="8">
    <source>
        <dbReference type="ARBA" id="ARBA00022989"/>
    </source>
</evidence>
<comment type="catalytic activity">
    <reaction evidence="1 10">
        <text>2 ATP = 3',3'-c-di-AMP + 2 diphosphate</text>
        <dbReference type="Rhea" id="RHEA:35655"/>
        <dbReference type="ChEBI" id="CHEBI:30616"/>
        <dbReference type="ChEBI" id="CHEBI:33019"/>
        <dbReference type="ChEBI" id="CHEBI:71500"/>
        <dbReference type="EC" id="2.7.7.85"/>
    </reaction>
</comment>
<evidence type="ECO:0000256" key="6">
    <source>
        <dbReference type="ARBA" id="ARBA00022741"/>
    </source>
</evidence>
<feature type="transmembrane region" description="Helical" evidence="10">
    <location>
        <begin position="40"/>
        <end position="60"/>
    </location>
</feature>
<keyword evidence="7 10" id="KW-0067">ATP-binding</keyword>
<dbReference type="NCBIfam" id="TIGR00159">
    <property type="entry name" value="diadenylate cyclase CdaA"/>
    <property type="match status" value="1"/>
</dbReference>
<dbReference type="Proteomes" id="UP001428290">
    <property type="component" value="Unassembled WGS sequence"/>
</dbReference>
<keyword evidence="13" id="KW-1185">Reference proteome</keyword>
<dbReference type="Pfam" id="PF19293">
    <property type="entry name" value="CdaA_N"/>
    <property type="match status" value="1"/>
</dbReference>
<gene>
    <name evidence="12" type="primary">cdaA</name>
    <name evidence="10" type="synonym">dacA</name>
    <name evidence="12" type="ORF">Hgul01_03164</name>
</gene>
<evidence type="ECO:0000256" key="1">
    <source>
        <dbReference type="ARBA" id="ARBA00000877"/>
    </source>
</evidence>
<dbReference type="Gene3D" id="3.40.1700.10">
    <property type="entry name" value="DNA integrity scanning protein, DisA, N-terminal domain"/>
    <property type="match status" value="1"/>
</dbReference>
<dbReference type="SUPFAM" id="SSF143597">
    <property type="entry name" value="YojJ-like"/>
    <property type="match status" value="1"/>
</dbReference>
<dbReference type="HAMAP" id="MF_01499">
    <property type="entry name" value="DacA"/>
    <property type="match status" value="1"/>
</dbReference>
<evidence type="ECO:0000256" key="4">
    <source>
        <dbReference type="ARBA" id="ARBA00022692"/>
    </source>
</evidence>
<keyword evidence="9 10" id="KW-0472">Membrane</keyword>
<dbReference type="InterPro" id="IPR014046">
    <property type="entry name" value="C-di-AMP_synthase"/>
</dbReference>
<evidence type="ECO:0000313" key="13">
    <source>
        <dbReference type="Proteomes" id="UP001428290"/>
    </source>
</evidence>
<comment type="similarity">
    <text evidence="10">Belongs to the adenylate cyclase family. DacA/CdaA subfamily.</text>
</comment>
<evidence type="ECO:0000256" key="5">
    <source>
        <dbReference type="ARBA" id="ARBA00022695"/>
    </source>
</evidence>
<dbReference type="InterPro" id="IPR034701">
    <property type="entry name" value="CdaA"/>
</dbReference>
<keyword evidence="4 10" id="KW-0812">Transmembrane</keyword>
<dbReference type="InterPro" id="IPR003390">
    <property type="entry name" value="DNA_integrity_scan_DisA_N"/>
</dbReference>
<protein>
    <recommendedName>
        <fullName evidence="10">Diadenylate cyclase</fullName>
        <shortName evidence="10">DAC</shortName>
        <ecNumber evidence="10">2.7.7.85</ecNumber>
    </recommendedName>
    <alternativeName>
        <fullName evidence="10">Cyclic-di-AMP synthase</fullName>
        <shortName evidence="10">c-di-AMP synthase</shortName>
    </alternativeName>
</protein>
<evidence type="ECO:0000256" key="2">
    <source>
        <dbReference type="ARBA" id="ARBA00022475"/>
    </source>
</evidence>
<accession>A0ABP9X1Q7</accession>
<dbReference type="EC" id="2.7.7.85" evidence="10"/>
<dbReference type="PROSITE" id="PS51794">
    <property type="entry name" value="DAC"/>
    <property type="match status" value="1"/>
</dbReference>
<keyword evidence="6 10" id="KW-0547">Nucleotide-binding</keyword>
<evidence type="ECO:0000256" key="7">
    <source>
        <dbReference type="ARBA" id="ARBA00022840"/>
    </source>
</evidence>
<comment type="function">
    <text evidence="10">Catalyzes the condensation of 2 ATP molecules into cyclic di-AMP (c-di-AMP), a second messenger used to regulate differing processes in different bacteria.</text>
</comment>